<dbReference type="InterPro" id="IPR003141">
    <property type="entry name" value="Pol/His_phosphatase_N"/>
</dbReference>
<dbReference type="CDD" id="cd07438">
    <property type="entry name" value="PHP_HisPPase_AMP"/>
    <property type="match status" value="1"/>
</dbReference>
<dbReference type="PANTHER" id="PTHR42924:SF3">
    <property type="entry name" value="POLYMERASE_HISTIDINOL PHOSPHATASE N-TERMINAL DOMAIN-CONTAINING PROTEIN"/>
    <property type="match status" value="1"/>
</dbReference>
<dbReference type="Gene3D" id="3.20.20.140">
    <property type="entry name" value="Metal-dependent hydrolases"/>
    <property type="match status" value="1"/>
</dbReference>
<evidence type="ECO:0000313" key="5">
    <source>
        <dbReference type="Proteomes" id="UP000254618"/>
    </source>
</evidence>
<dbReference type="InterPro" id="IPR052018">
    <property type="entry name" value="PHP_domain"/>
</dbReference>
<dbReference type="Pfam" id="PF02811">
    <property type="entry name" value="PHP"/>
    <property type="match status" value="1"/>
</dbReference>
<name>A0A378QSD0_9GAMM</name>
<dbReference type="InterPro" id="IPR016195">
    <property type="entry name" value="Pol/histidinol_Pase-like"/>
</dbReference>
<dbReference type="Proteomes" id="UP000190777">
    <property type="component" value="Unassembled WGS sequence"/>
</dbReference>
<dbReference type="InterPro" id="IPR004013">
    <property type="entry name" value="PHP_dom"/>
</dbReference>
<dbReference type="PANTHER" id="PTHR42924">
    <property type="entry name" value="EXONUCLEASE"/>
    <property type="match status" value="1"/>
</dbReference>
<dbReference type="EMBL" id="MXAP01000039">
    <property type="protein sequence ID" value="OPH39453.1"/>
    <property type="molecule type" value="Genomic_DNA"/>
</dbReference>
<dbReference type="GO" id="GO:0035312">
    <property type="term" value="F:5'-3' DNA exonuclease activity"/>
    <property type="evidence" value="ECO:0007669"/>
    <property type="project" value="TreeGrafter"/>
</dbReference>
<organism evidence="3 5">
    <name type="scientific">Moraxella equi</name>
    <dbReference type="NCBI Taxonomy" id="60442"/>
    <lineage>
        <taxon>Bacteria</taxon>
        <taxon>Pseudomonadati</taxon>
        <taxon>Pseudomonadota</taxon>
        <taxon>Gammaproteobacteria</taxon>
        <taxon>Moraxellales</taxon>
        <taxon>Moraxellaceae</taxon>
        <taxon>Moraxella</taxon>
    </lineage>
</organism>
<reference evidence="3 5" key="2">
    <citation type="submission" date="2018-06" db="EMBL/GenBank/DDBJ databases">
        <authorList>
            <consortium name="Pathogen Informatics"/>
            <person name="Doyle S."/>
        </authorList>
    </citation>
    <scope>NUCLEOTIDE SEQUENCE [LARGE SCALE GENOMIC DNA]</scope>
    <source>
        <strain evidence="3 5">NCTC11012</strain>
    </source>
</reference>
<dbReference type="RefSeq" id="WP_079324850.1">
    <property type="nucleotide sequence ID" value="NZ_MXAP01000039.1"/>
</dbReference>
<dbReference type="Gene3D" id="1.10.150.650">
    <property type="match status" value="1"/>
</dbReference>
<keyword evidence="4" id="KW-1185">Reference proteome</keyword>
<gene>
    <name evidence="2" type="ORF">B5J93_04120</name>
    <name evidence="3" type="ORF">NCTC11012_01606</name>
</gene>
<accession>A0A378QSD0</accession>
<evidence type="ECO:0000259" key="1">
    <source>
        <dbReference type="SMART" id="SM00481"/>
    </source>
</evidence>
<dbReference type="SMART" id="SM00481">
    <property type="entry name" value="POLIIIAc"/>
    <property type="match status" value="1"/>
</dbReference>
<feature type="domain" description="Polymerase/histidinol phosphatase N-terminal" evidence="1">
    <location>
        <begin position="4"/>
        <end position="69"/>
    </location>
</feature>
<dbReference type="AlphaFoldDB" id="A0A378QSD0"/>
<evidence type="ECO:0000313" key="4">
    <source>
        <dbReference type="Proteomes" id="UP000190777"/>
    </source>
</evidence>
<dbReference type="EMBL" id="UGQF01000001">
    <property type="protein sequence ID" value="STZ03362.1"/>
    <property type="molecule type" value="Genomic_DNA"/>
</dbReference>
<dbReference type="GO" id="GO:0004534">
    <property type="term" value="F:5'-3' RNA exonuclease activity"/>
    <property type="evidence" value="ECO:0007669"/>
    <property type="project" value="TreeGrafter"/>
</dbReference>
<reference evidence="2 4" key="1">
    <citation type="submission" date="2017-03" db="EMBL/GenBank/DDBJ databases">
        <title>Draft genome sequence of Moraxella equi CCUG 4950T type strain.</title>
        <authorList>
            <person name="Salva-Serra F."/>
            <person name="Engstrom-Jakobsson H."/>
            <person name="Thorell K."/>
            <person name="Jaen-Luchoro D."/>
            <person name="Gonzales-Siles L."/>
            <person name="Karlsson R."/>
            <person name="Yazdan S."/>
            <person name="Boulund F."/>
            <person name="Johnning A."/>
            <person name="Engstrand L."/>
            <person name="Kristiansson E."/>
            <person name="Moore E."/>
        </authorList>
    </citation>
    <scope>NUCLEOTIDE SEQUENCE [LARGE SCALE GENOMIC DNA]</scope>
    <source>
        <strain evidence="2 4">CCUG 4950</strain>
    </source>
</reference>
<proteinExistence type="predicted"/>
<protein>
    <submittedName>
        <fullName evidence="3">Error-prone DNA polymerase</fullName>
    </submittedName>
    <submittedName>
        <fullName evidence="2">Phosphatase</fullName>
    </submittedName>
</protein>
<dbReference type="Proteomes" id="UP000254618">
    <property type="component" value="Unassembled WGS sequence"/>
</dbReference>
<sequence>MIKVDLHSHSACSDGTFSPAYVVKLAHEMGIEVFALTDHDTTAGIDEARQMASELDIRLIDGVEISCHHQMNGGYGKNKSTTKTIHVVALNFKDKERLNQKLNHLQNSRETRGRAIVVKMAKILADMADFAHIDEQVLWQAVLDKAKGNAKAVGRAHIGQVLFELGVVRTVQDAFDKYLADNKPAYVAIDSLTMGQTIELIHECGGISVLAHPTRYDLSATRVRKLIADFAMLGGQAVELPSPSEPMSTRAMIDGCVAEHGLMVSVGSDFHGVNMPWRKLGQVATPKAEQVGVWERFD</sequence>
<dbReference type="SUPFAM" id="SSF89550">
    <property type="entry name" value="PHP domain-like"/>
    <property type="match status" value="1"/>
</dbReference>
<evidence type="ECO:0000313" key="2">
    <source>
        <dbReference type="EMBL" id="OPH39453.1"/>
    </source>
</evidence>
<evidence type="ECO:0000313" key="3">
    <source>
        <dbReference type="EMBL" id="STZ03362.1"/>
    </source>
</evidence>